<gene>
    <name evidence="1" type="ORF">GGQ67_004667</name>
</gene>
<dbReference type="RefSeq" id="WP_183902432.1">
    <property type="nucleotide sequence ID" value="NZ_JACIDW010000027.1"/>
</dbReference>
<dbReference type="AlphaFoldDB" id="A0A7W6CVG9"/>
<accession>A0A7W6CVG9</accession>
<sequence length="43" mass="4201">MDPDKIVIIGSSAGDAIANVMLATYPELLAAGAIIGGLNDGTA</sequence>
<dbReference type="Proteomes" id="UP000582090">
    <property type="component" value="Unassembled WGS sequence"/>
</dbReference>
<evidence type="ECO:0000313" key="1">
    <source>
        <dbReference type="EMBL" id="MBB3966974.1"/>
    </source>
</evidence>
<proteinExistence type="predicted"/>
<reference evidence="1 2" key="1">
    <citation type="submission" date="2020-08" db="EMBL/GenBank/DDBJ databases">
        <title>Genomic Encyclopedia of Type Strains, Phase IV (KMG-IV): sequencing the most valuable type-strain genomes for metagenomic binning, comparative biology and taxonomic classification.</title>
        <authorList>
            <person name="Goeker M."/>
        </authorList>
    </citation>
    <scope>NUCLEOTIDE SEQUENCE [LARGE SCALE GENOMIC DNA]</scope>
    <source>
        <strain evidence="1 2">DSM 26575</strain>
    </source>
</reference>
<comment type="caution">
    <text evidence="1">The sequence shown here is derived from an EMBL/GenBank/DDBJ whole genome shotgun (WGS) entry which is preliminary data.</text>
</comment>
<dbReference type="InterPro" id="IPR029058">
    <property type="entry name" value="AB_hydrolase_fold"/>
</dbReference>
<dbReference type="EMBL" id="JACIDW010000027">
    <property type="protein sequence ID" value="MBB3966974.1"/>
    <property type="molecule type" value="Genomic_DNA"/>
</dbReference>
<keyword evidence="2" id="KW-1185">Reference proteome</keyword>
<dbReference type="Gene3D" id="3.40.50.1820">
    <property type="entry name" value="alpha/beta hydrolase"/>
    <property type="match status" value="1"/>
</dbReference>
<name>A0A7W6CVG9_9HYPH</name>
<evidence type="ECO:0000313" key="2">
    <source>
        <dbReference type="Proteomes" id="UP000582090"/>
    </source>
</evidence>
<organism evidence="1 2">
    <name type="scientific">Rhizobium metallidurans</name>
    <dbReference type="NCBI Taxonomy" id="1265931"/>
    <lineage>
        <taxon>Bacteria</taxon>
        <taxon>Pseudomonadati</taxon>
        <taxon>Pseudomonadota</taxon>
        <taxon>Alphaproteobacteria</taxon>
        <taxon>Hyphomicrobiales</taxon>
        <taxon>Rhizobiaceae</taxon>
        <taxon>Rhizobium/Agrobacterium group</taxon>
        <taxon>Rhizobium</taxon>
    </lineage>
</organism>
<protein>
    <submittedName>
        <fullName evidence="1">Poly(3-hydroxybutyrate) depolymerase</fullName>
    </submittedName>
</protein>
<dbReference type="SUPFAM" id="SSF53474">
    <property type="entry name" value="alpha/beta-Hydrolases"/>
    <property type="match status" value="1"/>
</dbReference>